<name>A0A3B0VMK3_9ZZZZ</name>
<dbReference type="GO" id="GO:0006189">
    <property type="term" value="P:'de novo' IMP biosynthetic process"/>
    <property type="evidence" value="ECO:0007669"/>
    <property type="project" value="TreeGrafter"/>
</dbReference>
<dbReference type="PANTHER" id="PTHR11692:SF0">
    <property type="entry name" value="BIFUNCTIONAL PURINE BIOSYNTHESIS PROTEIN ATIC"/>
    <property type="match status" value="1"/>
</dbReference>
<reference evidence="6" key="1">
    <citation type="submission" date="2018-06" db="EMBL/GenBank/DDBJ databases">
        <authorList>
            <person name="Zhirakovskaya E."/>
        </authorList>
    </citation>
    <scope>NUCLEOTIDE SEQUENCE</scope>
</reference>
<keyword evidence="4" id="KW-0511">Multifunctional enzyme</keyword>
<dbReference type="SUPFAM" id="SSF52335">
    <property type="entry name" value="Methylglyoxal synthase-like"/>
    <property type="match status" value="1"/>
</dbReference>
<dbReference type="FunFam" id="3.40.50.1380:FF:000001">
    <property type="entry name" value="Bifunctional purine biosynthesis protein PurH"/>
    <property type="match status" value="1"/>
</dbReference>
<dbReference type="CDD" id="cd01421">
    <property type="entry name" value="IMPCH"/>
    <property type="match status" value="1"/>
</dbReference>
<dbReference type="GO" id="GO:0005829">
    <property type="term" value="C:cytosol"/>
    <property type="evidence" value="ECO:0007669"/>
    <property type="project" value="TreeGrafter"/>
</dbReference>
<evidence type="ECO:0000256" key="3">
    <source>
        <dbReference type="ARBA" id="ARBA00022801"/>
    </source>
</evidence>
<dbReference type="PROSITE" id="PS51855">
    <property type="entry name" value="MGS"/>
    <property type="match status" value="1"/>
</dbReference>
<sequence>MNKISRAIISLTDKSGIEDFARQLKELGVEILSTGGTAKKMREHGIEVKDVADFTGFPEMLDGRVKTLHPKVHGGILAQRDNPEHQAQMRQYDLQPIDLIAVNLYAFDKAVADPSCTLANAIENIDIGGPTMLRAAAKNYHDVTVIVDPADYPQVIAEMKSTGNTTLKTRFYLARKVFALTSHYDTAISEWLSKVDIDSHPELN</sequence>
<gene>
    <name evidence="6" type="ORF">MNBD_DELTA03-853</name>
</gene>
<organism evidence="6">
    <name type="scientific">hydrothermal vent metagenome</name>
    <dbReference type="NCBI Taxonomy" id="652676"/>
    <lineage>
        <taxon>unclassified sequences</taxon>
        <taxon>metagenomes</taxon>
        <taxon>ecological metagenomes</taxon>
    </lineage>
</organism>
<protein>
    <submittedName>
        <fullName evidence="6">IMP cyclohydrolase / Phosphoribosylaminoimidazolecarboxamide formyltransferase</fullName>
        <ecNumber evidence="6">2.1.2.3</ecNumber>
        <ecNumber evidence="6">3.5.4.10</ecNumber>
    </submittedName>
</protein>
<dbReference type="InterPro" id="IPR002695">
    <property type="entry name" value="PurH-like"/>
</dbReference>
<dbReference type="EMBL" id="UOEX01000015">
    <property type="protein sequence ID" value="VAW32864.1"/>
    <property type="molecule type" value="Genomic_DNA"/>
</dbReference>
<evidence type="ECO:0000256" key="2">
    <source>
        <dbReference type="ARBA" id="ARBA00022755"/>
    </source>
</evidence>
<dbReference type="EC" id="3.5.4.10" evidence="6"/>
<evidence type="ECO:0000259" key="5">
    <source>
        <dbReference type="PROSITE" id="PS51855"/>
    </source>
</evidence>
<dbReference type="InterPro" id="IPR011607">
    <property type="entry name" value="MGS-like_dom"/>
</dbReference>
<keyword evidence="2" id="KW-0658">Purine biosynthesis</keyword>
<feature type="domain" description="MGS-like" evidence="5">
    <location>
        <begin position="1"/>
        <end position="147"/>
    </location>
</feature>
<keyword evidence="3 6" id="KW-0378">Hydrolase</keyword>
<evidence type="ECO:0000256" key="4">
    <source>
        <dbReference type="ARBA" id="ARBA00023268"/>
    </source>
</evidence>
<dbReference type="PANTHER" id="PTHR11692">
    <property type="entry name" value="BIFUNCTIONAL PURINE BIOSYNTHESIS PROTEIN PURH"/>
    <property type="match status" value="1"/>
</dbReference>
<dbReference type="Pfam" id="PF01808">
    <property type="entry name" value="AICARFT_IMPCHas"/>
    <property type="match status" value="1"/>
</dbReference>
<keyword evidence="1 6" id="KW-0808">Transferase</keyword>
<dbReference type="InterPro" id="IPR036914">
    <property type="entry name" value="MGS-like_dom_sf"/>
</dbReference>
<dbReference type="Gene3D" id="3.40.50.1380">
    <property type="entry name" value="Methylglyoxal synthase-like domain"/>
    <property type="match status" value="1"/>
</dbReference>
<dbReference type="EC" id="2.1.2.3" evidence="6"/>
<dbReference type="Pfam" id="PF02142">
    <property type="entry name" value="MGS"/>
    <property type="match status" value="1"/>
</dbReference>
<evidence type="ECO:0000313" key="6">
    <source>
        <dbReference type="EMBL" id="VAW32864.1"/>
    </source>
</evidence>
<evidence type="ECO:0000256" key="1">
    <source>
        <dbReference type="ARBA" id="ARBA00022679"/>
    </source>
</evidence>
<accession>A0A3B0VMK3</accession>
<proteinExistence type="predicted"/>
<dbReference type="GO" id="GO:0003937">
    <property type="term" value="F:IMP cyclohydrolase activity"/>
    <property type="evidence" value="ECO:0007669"/>
    <property type="project" value="UniProtKB-EC"/>
</dbReference>
<dbReference type="AlphaFoldDB" id="A0A3B0VMK3"/>
<dbReference type="GO" id="GO:0004643">
    <property type="term" value="F:phosphoribosylaminoimidazolecarboxamide formyltransferase activity"/>
    <property type="evidence" value="ECO:0007669"/>
    <property type="project" value="UniProtKB-EC"/>
</dbReference>
<dbReference type="SMART" id="SM00851">
    <property type="entry name" value="MGS"/>
    <property type="match status" value="1"/>
</dbReference>